<reference evidence="6" key="3">
    <citation type="submission" date="2025-09" db="UniProtKB">
        <authorList>
            <consortium name="Ensembl"/>
        </authorList>
    </citation>
    <scope>IDENTIFICATION</scope>
</reference>
<evidence type="ECO:0000313" key="7">
    <source>
        <dbReference type="Proteomes" id="UP000233100"/>
    </source>
</evidence>
<dbReference type="CDD" id="cd00126">
    <property type="entry name" value="PAH"/>
    <property type="match status" value="1"/>
</dbReference>
<dbReference type="PANTHER" id="PTHR10533:SF14">
    <property type="entry name" value="PEPTIDE YY-RELATED"/>
    <property type="match status" value="1"/>
</dbReference>
<dbReference type="Proteomes" id="UP000233100">
    <property type="component" value="Chromosome 16"/>
</dbReference>
<dbReference type="GeneTree" id="ENSGT00940000160643"/>
<keyword evidence="3" id="KW-0964">Secreted</keyword>
<dbReference type="InterPro" id="IPR001955">
    <property type="entry name" value="Pancreatic_hormone-like"/>
</dbReference>
<evidence type="ECO:0008006" key="8">
    <source>
        <dbReference type="Google" id="ProtNLM"/>
    </source>
</evidence>
<organism evidence="6 7">
    <name type="scientific">Macaca fascicularis</name>
    <name type="common">Crab-eating macaque</name>
    <name type="synonym">Cynomolgus monkey</name>
    <dbReference type="NCBI Taxonomy" id="9541"/>
    <lineage>
        <taxon>Eukaryota</taxon>
        <taxon>Metazoa</taxon>
        <taxon>Chordata</taxon>
        <taxon>Craniata</taxon>
        <taxon>Vertebrata</taxon>
        <taxon>Euteleostomi</taxon>
        <taxon>Mammalia</taxon>
        <taxon>Eutheria</taxon>
        <taxon>Euarchontoglires</taxon>
        <taxon>Primates</taxon>
        <taxon>Haplorrhini</taxon>
        <taxon>Catarrhini</taxon>
        <taxon>Cercopithecidae</taxon>
        <taxon>Cercopithecinae</taxon>
        <taxon>Macaca</taxon>
    </lineage>
</organism>
<dbReference type="PRINTS" id="PR00278">
    <property type="entry name" value="PANCHORMONE"/>
</dbReference>
<evidence type="ECO:0000256" key="4">
    <source>
        <dbReference type="RuleBase" id="RU000656"/>
    </source>
</evidence>
<comment type="subcellular location">
    <subcellularLocation>
        <location evidence="1">Secreted</location>
    </subcellularLocation>
</comment>
<reference evidence="6" key="2">
    <citation type="submission" date="2025-08" db="UniProtKB">
        <authorList>
            <consortium name="Ensembl"/>
        </authorList>
    </citation>
    <scope>IDENTIFICATION</scope>
</reference>
<dbReference type="PROSITE" id="PS50276">
    <property type="entry name" value="PANCREATIC_HORMONE_2"/>
    <property type="match status" value="1"/>
</dbReference>
<dbReference type="SMART" id="SM00309">
    <property type="entry name" value="PAH"/>
    <property type="match status" value="1"/>
</dbReference>
<sequence>MVSVRRSWPTMATVLLALLVYLGALVEAHPIKPEAPGEDASLEELSRYYASLSHYLNLVTRPWPEAQTCGEDPRGLLGDLQTTPTSFACSLPTPETRIPPPDGIWAGIGYRSPASRCPRLLSCRAVCGPFLVPK</sequence>
<reference evidence="6 7" key="1">
    <citation type="submission" date="2013-03" db="EMBL/GenBank/DDBJ databases">
        <authorList>
            <person name="Warren W."/>
            <person name="Wilson R.K."/>
        </authorList>
    </citation>
    <scope>NUCLEOTIDE SEQUENCE</scope>
</reference>
<feature type="chain" id="PRO_5031377681" description="Peptide YY" evidence="5">
    <location>
        <begin position="29"/>
        <end position="134"/>
    </location>
</feature>
<dbReference type="Ensembl" id="ENSMFAT00000097751.1">
    <property type="protein sequence ID" value="ENSMFAP00000057954.1"/>
    <property type="gene ID" value="ENSMFAG00000063042.1"/>
</dbReference>
<dbReference type="PANTHER" id="PTHR10533">
    <property type="entry name" value="NEUROPEPTIDE Y/PANCREATIC HORMONE/PEPTIDE YY"/>
    <property type="match status" value="1"/>
</dbReference>
<evidence type="ECO:0000256" key="3">
    <source>
        <dbReference type="ARBA" id="ARBA00022525"/>
    </source>
</evidence>
<dbReference type="GO" id="GO:0031841">
    <property type="term" value="F:neuropeptide Y receptor binding"/>
    <property type="evidence" value="ECO:0007669"/>
    <property type="project" value="TreeGrafter"/>
</dbReference>
<dbReference type="AlphaFoldDB" id="A0A7N9IEX4"/>
<dbReference type="Pfam" id="PF00159">
    <property type="entry name" value="Hormone_3"/>
    <property type="match status" value="1"/>
</dbReference>
<feature type="signal peptide" evidence="5">
    <location>
        <begin position="1"/>
        <end position="28"/>
    </location>
</feature>
<keyword evidence="7" id="KW-1185">Reference proteome</keyword>
<dbReference type="GO" id="GO:0007631">
    <property type="term" value="P:feeding behavior"/>
    <property type="evidence" value="ECO:0007669"/>
    <property type="project" value="TreeGrafter"/>
</dbReference>
<dbReference type="Gene3D" id="6.10.250.900">
    <property type="match status" value="1"/>
</dbReference>
<dbReference type="GO" id="GO:0007218">
    <property type="term" value="P:neuropeptide signaling pathway"/>
    <property type="evidence" value="ECO:0007669"/>
    <property type="project" value="TreeGrafter"/>
</dbReference>
<comment type="similarity">
    <text evidence="2 4">Belongs to the NPY family.</text>
</comment>
<accession>A0A7N9IEX4</accession>
<protein>
    <recommendedName>
        <fullName evidence="8">Peptide YY</fullName>
    </recommendedName>
</protein>
<evidence type="ECO:0000256" key="2">
    <source>
        <dbReference type="ARBA" id="ARBA00010022"/>
    </source>
</evidence>
<proteinExistence type="inferred from homology"/>
<name>A0A7N9IEX4_MACFA</name>
<keyword evidence="5" id="KW-0732">Signal</keyword>
<dbReference type="GO" id="GO:0005615">
    <property type="term" value="C:extracellular space"/>
    <property type="evidence" value="ECO:0007669"/>
    <property type="project" value="TreeGrafter"/>
</dbReference>
<dbReference type="GO" id="GO:0005184">
    <property type="term" value="F:neuropeptide hormone activity"/>
    <property type="evidence" value="ECO:0007669"/>
    <property type="project" value="TreeGrafter"/>
</dbReference>
<evidence type="ECO:0000256" key="1">
    <source>
        <dbReference type="ARBA" id="ARBA00004613"/>
    </source>
</evidence>
<evidence type="ECO:0000256" key="5">
    <source>
        <dbReference type="SAM" id="SignalP"/>
    </source>
</evidence>
<evidence type="ECO:0000313" key="6">
    <source>
        <dbReference type="Ensembl" id="ENSMFAP00000057954.1"/>
    </source>
</evidence>